<comment type="caution">
    <text evidence="2">The sequence shown here is derived from an EMBL/GenBank/DDBJ whole genome shotgun (WGS) entry which is preliminary data.</text>
</comment>
<evidence type="ECO:0000313" key="3">
    <source>
        <dbReference type="Proteomes" id="UP000053413"/>
    </source>
</evidence>
<accession>A0A0X3VSS9</accession>
<gene>
    <name evidence="2" type="ORF">ADL28_31170</name>
</gene>
<evidence type="ECO:0000313" key="2">
    <source>
        <dbReference type="EMBL" id="KUL47765.1"/>
    </source>
</evidence>
<organism evidence="2 3">
    <name type="scientific">Streptomyces violaceusniger</name>
    <dbReference type="NCBI Taxonomy" id="68280"/>
    <lineage>
        <taxon>Bacteria</taxon>
        <taxon>Bacillati</taxon>
        <taxon>Actinomycetota</taxon>
        <taxon>Actinomycetes</taxon>
        <taxon>Kitasatosporales</taxon>
        <taxon>Streptomycetaceae</taxon>
        <taxon>Streptomyces</taxon>
        <taxon>Streptomyces violaceusniger group</taxon>
    </lineage>
</organism>
<name>A0A0X3VSS9_STRVO</name>
<reference evidence="3" key="1">
    <citation type="submission" date="2015-10" db="EMBL/GenBank/DDBJ databases">
        <authorList>
            <person name="Ju K.-S."/>
            <person name="Doroghazi J.R."/>
            <person name="Metcalf W.W."/>
        </authorList>
    </citation>
    <scope>NUCLEOTIDE SEQUENCE [LARGE SCALE GENOMIC DNA]</scope>
    <source>
        <strain evidence="3">NRRL F-8817</strain>
    </source>
</reference>
<protein>
    <submittedName>
        <fullName evidence="2">Uncharacterized protein</fullName>
    </submittedName>
</protein>
<dbReference type="Proteomes" id="UP000053413">
    <property type="component" value="Unassembled WGS sequence"/>
</dbReference>
<evidence type="ECO:0000256" key="1">
    <source>
        <dbReference type="SAM" id="MobiDB-lite"/>
    </source>
</evidence>
<proteinExistence type="predicted"/>
<dbReference type="EMBL" id="LLZJ01000381">
    <property type="protein sequence ID" value="KUL47765.1"/>
    <property type="molecule type" value="Genomic_DNA"/>
</dbReference>
<sequence>MLSRLARLVGASCVFGRGQDRRWGRAALTALGSVGGVIGMPEAAQGFTGAQDLVGLAGERLSGGLSAALDMADVGLVVPHATGKSQLGEPPVSAQPDQLGRERRSPLPHQTIRILRLPLGSTVLHGTFRQHARAVSGRRGVDACTGLGSQVAVQPDTGHRARVI</sequence>
<feature type="region of interest" description="Disordered" evidence="1">
    <location>
        <begin position="82"/>
        <end position="105"/>
    </location>
</feature>
<dbReference type="AlphaFoldDB" id="A0A0X3VSS9"/>